<evidence type="ECO:0000259" key="3">
    <source>
        <dbReference type="Pfam" id="PF13240"/>
    </source>
</evidence>
<feature type="region of interest" description="Disordered" evidence="1">
    <location>
        <begin position="41"/>
        <end position="73"/>
    </location>
</feature>
<evidence type="ECO:0000313" key="6">
    <source>
        <dbReference type="Proteomes" id="UP000051015"/>
    </source>
</evidence>
<dbReference type="Pfam" id="PF22820">
    <property type="entry name" value="TcaA_3rd_4th"/>
    <property type="match status" value="1"/>
</dbReference>
<dbReference type="PANTHER" id="PTHR40038">
    <property type="entry name" value="MEMBRANE-ASSOCIATED PROTEIN TCAA"/>
    <property type="match status" value="1"/>
</dbReference>
<dbReference type="PATRIC" id="fig|1423725.3.peg.2201"/>
<feature type="transmembrane region" description="Helical" evidence="2">
    <location>
        <begin position="80"/>
        <end position="98"/>
    </location>
</feature>
<feature type="compositionally biased region" description="Low complexity" evidence="1">
    <location>
        <begin position="346"/>
        <end position="374"/>
    </location>
</feature>
<dbReference type="OrthoDB" id="2327418at2"/>
<evidence type="ECO:0000313" key="5">
    <source>
        <dbReference type="EMBL" id="KRM95047.1"/>
    </source>
</evidence>
<feature type="domain" description="Zinc-ribbon" evidence="3">
    <location>
        <begin position="13"/>
        <end position="34"/>
    </location>
</feature>
<dbReference type="PANTHER" id="PTHR40038:SF1">
    <property type="entry name" value="MEMBRANE-ASSOCIATED PROTEIN TCAA"/>
    <property type="match status" value="1"/>
</dbReference>
<feature type="compositionally biased region" description="Polar residues" evidence="1">
    <location>
        <begin position="51"/>
        <end position="73"/>
    </location>
</feature>
<accession>A0A0R2CTS3</accession>
<gene>
    <name evidence="5" type="ORF">FC19_GL002139</name>
</gene>
<proteinExistence type="predicted"/>
<sequence>MLGEKRMDEQLICSKCGAEVKEGEIFCRNCGQRLEATADNKQDGAEDLNDGPSSSENVDTQNNYQRSTSEQPPKTFNKKLGVLIGLIVVVLAGGYFGLNSYYQPQKQLDRAAAAIGNPSVGLAKYVTTDDPTLQNDISDQNLKPTQKYFKKDQQKLAALKTALKQGSVYKNSYSFKKDGNALLFFPRYKVNIKGAYVKLHINRSGVELFQDNKKVAETSKSNSIKEIGPIFPGNYTFKAMKVVSGRKLSNSTTTTIYGGSKNLVLNLKTVSFTLHGDPGSTIYLNNKKAGTLNAEGQMKFNDYPFEGKLKVYAIDSSKKKSKTVDIGNDLEDGIHHFYFSSDGDETSAASSNSGANASSDSSSDTTDTDANANSQVDTKNLTTEQVNDWILVHLKANYDFSVTEDDFIFEQQKNDEGLLEINVRENHASENMRAQNASPDHNPGVGSFVIDADGHLRNAITNEVVATEYGE</sequence>
<evidence type="ECO:0000256" key="2">
    <source>
        <dbReference type="SAM" id="Phobius"/>
    </source>
</evidence>
<protein>
    <submittedName>
        <fullName evidence="5">Uncharacterized protein</fullName>
    </submittedName>
</protein>
<keyword evidence="2" id="KW-0812">Transmembrane</keyword>
<dbReference type="InterPro" id="IPR054530">
    <property type="entry name" value="TcaA_4th"/>
</dbReference>
<evidence type="ECO:0000259" key="4">
    <source>
        <dbReference type="Pfam" id="PF22820"/>
    </source>
</evidence>
<name>A0A0R2CTS3_9LACO</name>
<dbReference type="STRING" id="1423725.FC19_GL002139"/>
<organism evidence="5 6">
    <name type="scientific">Liquorilactobacillus aquaticus DSM 21051</name>
    <dbReference type="NCBI Taxonomy" id="1423725"/>
    <lineage>
        <taxon>Bacteria</taxon>
        <taxon>Bacillati</taxon>
        <taxon>Bacillota</taxon>
        <taxon>Bacilli</taxon>
        <taxon>Lactobacillales</taxon>
        <taxon>Lactobacillaceae</taxon>
        <taxon>Liquorilactobacillus</taxon>
    </lineage>
</organism>
<dbReference type="Proteomes" id="UP000051015">
    <property type="component" value="Unassembled WGS sequence"/>
</dbReference>
<keyword evidence="2" id="KW-1133">Transmembrane helix</keyword>
<evidence type="ECO:0000256" key="1">
    <source>
        <dbReference type="SAM" id="MobiDB-lite"/>
    </source>
</evidence>
<dbReference type="Pfam" id="PF13240">
    <property type="entry name" value="Zn_Ribbon_1"/>
    <property type="match status" value="1"/>
</dbReference>
<keyword evidence="6" id="KW-1185">Reference proteome</keyword>
<feature type="domain" description="TcaA 4th" evidence="4">
    <location>
        <begin position="269"/>
        <end position="327"/>
    </location>
</feature>
<feature type="region of interest" description="Disordered" evidence="1">
    <location>
        <begin position="345"/>
        <end position="379"/>
    </location>
</feature>
<dbReference type="AlphaFoldDB" id="A0A0R2CTS3"/>
<reference evidence="5 6" key="1">
    <citation type="journal article" date="2015" name="Genome Announc.">
        <title>Expanding the biotechnology potential of lactobacilli through comparative genomics of 213 strains and associated genera.</title>
        <authorList>
            <person name="Sun Z."/>
            <person name="Harris H.M."/>
            <person name="McCann A."/>
            <person name="Guo C."/>
            <person name="Argimon S."/>
            <person name="Zhang W."/>
            <person name="Yang X."/>
            <person name="Jeffery I.B."/>
            <person name="Cooney J.C."/>
            <person name="Kagawa T.F."/>
            <person name="Liu W."/>
            <person name="Song Y."/>
            <person name="Salvetti E."/>
            <person name="Wrobel A."/>
            <person name="Rasinkangas P."/>
            <person name="Parkhill J."/>
            <person name="Rea M.C."/>
            <person name="O'Sullivan O."/>
            <person name="Ritari J."/>
            <person name="Douillard F.P."/>
            <person name="Paul Ross R."/>
            <person name="Yang R."/>
            <person name="Briner A.E."/>
            <person name="Felis G.E."/>
            <person name="de Vos W.M."/>
            <person name="Barrangou R."/>
            <person name="Klaenhammer T.R."/>
            <person name="Caufield P.W."/>
            <person name="Cui Y."/>
            <person name="Zhang H."/>
            <person name="O'Toole P.W."/>
        </authorList>
    </citation>
    <scope>NUCLEOTIDE SEQUENCE [LARGE SCALE GENOMIC DNA]</scope>
    <source>
        <strain evidence="5 6">DSM 21051</strain>
    </source>
</reference>
<keyword evidence="2" id="KW-0472">Membrane</keyword>
<dbReference type="InterPro" id="IPR026870">
    <property type="entry name" value="Zinc_ribbon_dom"/>
</dbReference>
<comment type="caution">
    <text evidence="5">The sequence shown here is derived from an EMBL/GenBank/DDBJ whole genome shotgun (WGS) entry which is preliminary data.</text>
</comment>
<dbReference type="EMBL" id="AYZD01000033">
    <property type="protein sequence ID" value="KRM95047.1"/>
    <property type="molecule type" value="Genomic_DNA"/>
</dbReference>